<organism evidence="2 3">
    <name type="scientific">Fusarium proliferatum (strain ET1)</name>
    <name type="common">Orchid endophyte fungus</name>
    <dbReference type="NCBI Taxonomy" id="1227346"/>
    <lineage>
        <taxon>Eukaryota</taxon>
        <taxon>Fungi</taxon>
        <taxon>Dikarya</taxon>
        <taxon>Ascomycota</taxon>
        <taxon>Pezizomycotina</taxon>
        <taxon>Sordariomycetes</taxon>
        <taxon>Hypocreomycetidae</taxon>
        <taxon>Hypocreales</taxon>
        <taxon>Nectriaceae</taxon>
        <taxon>Fusarium</taxon>
        <taxon>Fusarium fujikuroi species complex</taxon>
    </lineage>
</organism>
<proteinExistence type="predicted"/>
<gene>
    <name evidence="2" type="ORF">FPRO_10340</name>
</gene>
<reference evidence="3" key="1">
    <citation type="journal article" date="2016" name="Genome Biol. Evol.">
        <title>Comparative 'omics' of the Fusarium fujikuroi species complex highlights differences in genetic potential and metabolite synthesis.</title>
        <authorList>
            <person name="Niehaus E.-M."/>
            <person name="Muensterkoetter M."/>
            <person name="Proctor R.H."/>
            <person name="Brown D.W."/>
            <person name="Sharon A."/>
            <person name="Idan Y."/>
            <person name="Oren-Young L."/>
            <person name="Sieber C.M."/>
            <person name="Novak O."/>
            <person name="Pencik A."/>
            <person name="Tarkowska D."/>
            <person name="Hromadova K."/>
            <person name="Freeman S."/>
            <person name="Maymon M."/>
            <person name="Elazar M."/>
            <person name="Youssef S.A."/>
            <person name="El-Shabrawy E.S.M."/>
            <person name="Shalaby A.B.A."/>
            <person name="Houterman P."/>
            <person name="Brock N.L."/>
            <person name="Burkhardt I."/>
            <person name="Tsavkelova E.A."/>
            <person name="Dickschat J.S."/>
            <person name="Galuszka P."/>
            <person name="Gueldener U."/>
            <person name="Tudzynski B."/>
        </authorList>
    </citation>
    <scope>NUCLEOTIDE SEQUENCE [LARGE SCALE GENOMIC DNA]</scope>
    <source>
        <strain evidence="3">ET1</strain>
    </source>
</reference>
<dbReference type="AlphaFoldDB" id="A0A1L7VKB0"/>
<feature type="compositionally biased region" description="Polar residues" evidence="1">
    <location>
        <begin position="403"/>
        <end position="413"/>
    </location>
</feature>
<keyword evidence="3" id="KW-1185">Reference proteome</keyword>
<dbReference type="EMBL" id="FJOF01000005">
    <property type="protein sequence ID" value="CZR40752.1"/>
    <property type="molecule type" value="Genomic_DNA"/>
</dbReference>
<protein>
    <submittedName>
        <fullName evidence="2">Uncharacterized protein</fullName>
    </submittedName>
</protein>
<evidence type="ECO:0000256" key="1">
    <source>
        <dbReference type="SAM" id="MobiDB-lite"/>
    </source>
</evidence>
<feature type="region of interest" description="Disordered" evidence="1">
    <location>
        <begin position="379"/>
        <end position="476"/>
    </location>
</feature>
<sequence length="476" mass="53999">MSLGEVLHPPNLDSLLTIYAENAQEPLAGDLRQIYDIHSDNNGIVAIILETRHPVAASNSHSTGLQCLTAVLRRINSHVMLGPEGLANTQHFRSAEAENPIIRFSWLMFGRDPSKMEMRYKDWMSTKRELVKRRLKVSDTFEALCTSRMMNQSYWSQDEMRLLEPKMCLETWQVINETTEEIASASLVTLDRDTSPDATLQQTVDSSFGIIRREGKRTLHRPAKPSIIRVLYSPGSGPRFSFRELRGFNLPIWRETKDRQNPFDTRERARYVILAVVRMRCAPQDEDFVRFYAAHGPEIVPEYEDIPCVDTDWSVEDENQNRYMLFYGPPGHGTSLNDPSAFPEIARPLVKDDVESRAIHSLFNKGMKPYIEKAMASRAAAVEPQASEAGETPEPGEVHEGSQRQTAPASPRSSRQEQGETRLPGRMGNSNRRSRHSSDGQGSSRPAKKPRHNSNSNPNFMPVGPSRMPRRDENRD</sequence>
<comment type="caution">
    <text evidence="2">The sequence shown here is derived from an EMBL/GenBank/DDBJ whole genome shotgun (WGS) entry which is preliminary data.</text>
</comment>
<name>A0A1L7VKB0_FUSPR</name>
<dbReference type="RefSeq" id="XP_031081345.1">
    <property type="nucleotide sequence ID" value="XM_031231294.1"/>
</dbReference>
<dbReference type="Proteomes" id="UP000183971">
    <property type="component" value="Unassembled WGS sequence"/>
</dbReference>
<accession>A0A1L7VKB0</accession>
<dbReference type="GeneID" id="42055212"/>
<evidence type="ECO:0000313" key="3">
    <source>
        <dbReference type="Proteomes" id="UP000183971"/>
    </source>
</evidence>
<dbReference type="VEuPathDB" id="FungiDB:FPRO_10340"/>
<evidence type="ECO:0000313" key="2">
    <source>
        <dbReference type="EMBL" id="CZR40752.1"/>
    </source>
</evidence>